<evidence type="ECO:0000313" key="1">
    <source>
        <dbReference type="EMBL" id="KAK8933290.1"/>
    </source>
</evidence>
<organism evidence="1 2">
    <name type="scientific">Platanthera zijinensis</name>
    <dbReference type="NCBI Taxonomy" id="2320716"/>
    <lineage>
        <taxon>Eukaryota</taxon>
        <taxon>Viridiplantae</taxon>
        <taxon>Streptophyta</taxon>
        <taxon>Embryophyta</taxon>
        <taxon>Tracheophyta</taxon>
        <taxon>Spermatophyta</taxon>
        <taxon>Magnoliopsida</taxon>
        <taxon>Liliopsida</taxon>
        <taxon>Asparagales</taxon>
        <taxon>Orchidaceae</taxon>
        <taxon>Orchidoideae</taxon>
        <taxon>Orchideae</taxon>
        <taxon>Orchidinae</taxon>
        <taxon>Platanthera</taxon>
    </lineage>
</organism>
<evidence type="ECO:0000313" key="2">
    <source>
        <dbReference type="Proteomes" id="UP001418222"/>
    </source>
</evidence>
<reference evidence="1 2" key="1">
    <citation type="journal article" date="2022" name="Nat. Plants">
        <title>Genomes of leafy and leafless Platanthera orchids illuminate the evolution of mycoheterotrophy.</title>
        <authorList>
            <person name="Li M.H."/>
            <person name="Liu K.W."/>
            <person name="Li Z."/>
            <person name="Lu H.C."/>
            <person name="Ye Q.L."/>
            <person name="Zhang D."/>
            <person name="Wang J.Y."/>
            <person name="Li Y.F."/>
            <person name="Zhong Z.M."/>
            <person name="Liu X."/>
            <person name="Yu X."/>
            <person name="Liu D.K."/>
            <person name="Tu X.D."/>
            <person name="Liu B."/>
            <person name="Hao Y."/>
            <person name="Liao X.Y."/>
            <person name="Jiang Y.T."/>
            <person name="Sun W.H."/>
            <person name="Chen J."/>
            <person name="Chen Y.Q."/>
            <person name="Ai Y."/>
            <person name="Zhai J.W."/>
            <person name="Wu S.S."/>
            <person name="Zhou Z."/>
            <person name="Hsiao Y.Y."/>
            <person name="Wu W.L."/>
            <person name="Chen Y.Y."/>
            <person name="Lin Y.F."/>
            <person name="Hsu J.L."/>
            <person name="Li C.Y."/>
            <person name="Wang Z.W."/>
            <person name="Zhao X."/>
            <person name="Zhong W.Y."/>
            <person name="Ma X.K."/>
            <person name="Ma L."/>
            <person name="Huang J."/>
            <person name="Chen G.Z."/>
            <person name="Huang M.Z."/>
            <person name="Huang L."/>
            <person name="Peng D.H."/>
            <person name="Luo Y.B."/>
            <person name="Zou S.Q."/>
            <person name="Chen S.P."/>
            <person name="Lan S."/>
            <person name="Tsai W.C."/>
            <person name="Van de Peer Y."/>
            <person name="Liu Z.J."/>
        </authorList>
    </citation>
    <scope>NUCLEOTIDE SEQUENCE [LARGE SCALE GENOMIC DNA]</scope>
    <source>
        <strain evidence="1">Lor287</strain>
    </source>
</reference>
<comment type="caution">
    <text evidence="1">The sequence shown here is derived from an EMBL/GenBank/DDBJ whole genome shotgun (WGS) entry which is preliminary data.</text>
</comment>
<accession>A0AAP0B8S1</accession>
<gene>
    <name evidence="1" type="ORF">KSP39_PZI015561</name>
</gene>
<dbReference type="EMBL" id="JBBWWQ010000013">
    <property type="protein sequence ID" value="KAK8933290.1"/>
    <property type="molecule type" value="Genomic_DNA"/>
</dbReference>
<protein>
    <submittedName>
        <fullName evidence="1">Uncharacterized protein</fullName>
    </submittedName>
</protein>
<name>A0AAP0B8S1_9ASPA</name>
<proteinExistence type="predicted"/>
<keyword evidence="2" id="KW-1185">Reference proteome</keyword>
<sequence length="196" mass="21246">MCRATLEIASEGDDANELGRTMVLLLAATKSLESFDSMSCGPEERCRSHSWSTRASVVTKPVRVKVWRLLLLQLNHPKPEGHTSNHLPGPRAKLAGPLEPGCARPDLKLLVDSGYVRKGVLQNCVGLGLRGLGDTPPTIGWNVKASKCAGCRPGNGESKIREKASKIAAEFRILMGTDSTQTKYLDGDRRSLLQEA</sequence>
<dbReference type="Proteomes" id="UP001418222">
    <property type="component" value="Unassembled WGS sequence"/>
</dbReference>
<dbReference type="AlphaFoldDB" id="A0AAP0B8S1"/>